<dbReference type="GO" id="GO:0005384">
    <property type="term" value="F:manganese ion transmembrane transporter activity"/>
    <property type="evidence" value="ECO:0007669"/>
    <property type="project" value="TreeGrafter"/>
</dbReference>
<evidence type="ECO:0000259" key="8">
    <source>
        <dbReference type="PROSITE" id="PS51781"/>
    </source>
</evidence>
<dbReference type="Pfam" id="PF01566">
    <property type="entry name" value="Nramp"/>
    <property type="match status" value="1"/>
</dbReference>
<dbReference type="InterPro" id="IPR003646">
    <property type="entry name" value="SH3-like_bac-type"/>
</dbReference>
<feature type="transmembrane region" description="Helical" evidence="7">
    <location>
        <begin position="1142"/>
        <end position="1163"/>
    </location>
</feature>
<dbReference type="Pfam" id="PF08239">
    <property type="entry name" value="SH3_3"/>
    <property type="match status" value="1"/>
</dbReference>
<feature type="transmembrane region" description="Helical" evidence="7">
    <location>
        <begin position="571"/>
        <end position="599"/>
    </location>
</feature>
<evidence type="ECO:0000256" key="1">
    <source>
        <dbReference type="ARBA" id="ARBA00004141"/>
    </source>
</evidence>
<evidence type="ECO:0000256" key="2">
    <source>
        <dbReference type="ARBA" id="ARBA00022448"/>
    </source>
</evidence>
<dbReference type="PANTHER" id="PTHR11706">
    <property type="entry name" value="SOLUTE CARRIER PROTEIN FAMILY 11 MEMBER"/>
    <property type="match status" value="1"/>
</dbReference>
<keyword evidence="6" id="KW-0175">Coiled coil</keyword>
<gene>
    <name evidence="9" type="ORF">EVOR1521_LOCUS10570</name>
</gene>
<evidence type="ECO:0000256" key="3">
    <source>
        <dbReference type="ARBA" id="ARBA00022692"/>
    </source>
</evidence>
<evidence type="ECO:0000313" key="9">
    <source>
        <dbReference type="EMBL" id="CAJ1383452.1"/>
    </source>
</evidence>
<dbReference type="PRINTS" id="PR00447">
    <property type="entry name" value="NATRESASSCMP"/>
</dbReference>
<feature type="transmembrane region" description="Helical" evidence="7">
    <location>
        <begin position="1070"/>
        <end position="1092"/>
    </location>
</feature>
<organism evidence="9 10">
    <name type="scientific">Effrenium voratum</name>
    <dbReference type="NCBI Taxonomy" id="2562239"/>
    <lineage>
        <taxon>Eukaryota</taxon>
        <taxon>Sar</taxon>
        <taxon>Alveolata</taxon>
        <taxon>Dinophyceae</taxon>
        <taxon>Suessiales</taxon>
        <taxon>Symbiodiniaceae</taxon>
        <taxon>Effrenium</taxon>
    </lineage>
</organism>
<dbReference type="PANTHER" id="PTHR11706:SF33">
    <property type="entry name" value="NATURAL RESISTANCE-ASSOCIATED MACROPHAGE PROTEIN 2"/>
    <property type="match status" value="1"/>
</dbReference>
<evidence type="ECO:0000256" key="7">
    <source>
        <dbReference type="SAM" id="Phobius"/>
    </source>
</evidence>
<name>A0AA36I9Y5_9DINO</name>
<feature type="transmembrane region" description="Helical" evidence="7">
    <location>
        <begin position="314"/>
        <end position="337"/>
    </location>
</feature>
<dbReference type="NCBIfam" id="NF037982">
    <property type="entry name" value="Nramp_1"/>
    <property type="match status" value="1"/>
</dbReference>
<comment type="subcellular location">
    <subcellularLocation>
        <location evidence="1">Membrane</location>
        <topology evidence="1">Multi-pass membrane protein</topology>
    </subcellularLocation>
</comment>
<dbReference type="AlphaFoldDB" id="A0AA36I9Y5"/>
<dbReference type="NCBIfam" id="TIGR01197">
    <property type="entry name" value="nramp"/>
    <property type="match status" value="1"/>
</dbReference>
<keyword evidence="10" id="KW-1185">Reference proteome</keyword>
<sequence>MEEQWQLLPELEYTDGVDSWNVRTSPDLDSFVLCVLQAGHPFTVLEQQGDWLQIRTENNVKGWSYRKFGARDVLVPLHEPEAAEAAEAADASRPETPVKAELTAGELLAQLGERRRSLSKASAEKAAPQEVVRRASEVQQTMCQLELCGIEQERLLAAESEEDLAAIQRAVEDLADDLHRNSSFKHSEFENPHKESCWLSTFFQSLWHSRVFHVLFDNLVRPLPSQGHGSADALRKTWDLYERGGPVPVQALVEAWGGGYGDCAEAFSRLQEDPSLQSLSELIASVPVPFGGPTLPPAALWSEVTQMGVEDAPLLALDLMLPPLSSAAILTLTLALVPRRKPLGEPDLGAAHHLVAMICYIEAFRHYVVFCRRQSDESCWLFFNDLPGVARGVRKEFFDWAAVAHECARFELRPKVLFYESADKAEEGMKVVSPSLRASIQAAAAAKVVQSRRLLWGLGACLVLLLALAMRLLEITRILVVGFECEELDTLRHRHDLSVECKSGTHMMWLVFSTAGLVIYGLGVPVSLFIALCRVRKQLFRSEVRKRFGFLYNGFELKYYYFESVYMFRKVMILLFFTAPTMYVRMVLMLFTSFGFILLHVYSGPFDNRSYLCLDRLEAMNLFALTATVSARLIFDLRKELSGEFFEEVVNHWTMNFALVLRPEGLASHWTDCTADPILGPIVARLSCAMTPSDTSSSSEEEGFEDIRNEDVEMMPRDIDGTCFSWRTFAAYAGPGWLMSLAYLDPGNLESDLQSGAYTGYSLLWVLLLCTIGGLILQILAARLAVVTGRDLAQTCRAGYPRPLSLLLWMMTELAIIAADIQEVVGTGIALKVLFGWPLWVGSLATGVDTFTFLLIHYLGKRFLEAFIFALISMLMICYLVNFFFMPPSASDFFSGFTFGCPDYATVQLVGTVGAVIMPHNLYLHSGICKQRVCDKGDQEHVRQANKYTAVDSAAALAISFLINAALVSTFATGFFSTTCAEASDGPFACVPGGDPSVSCTTGTGTVGQCGEIGLGQAGNSLHRLFGNHGDTGRRMFALGLLAAGQASTMTGTMAGQYVMEGFLEWRIPLFLRTLITRLLSLGPAVAVAVYTSTSPNLNNRVDQWINVLQSVQLPFALLPVLHFNSDSQLMGKFALRRRYRVVCWILALIVIAVNVFLVAQYAHSDSVFTRVAVALFFVVYLTLIGCTVWADVVKGYRFIVQSLSRTN</sequence>
<feature type="transmembrane region" description="Helical" evidence="7">
    <location>
        <begin position="1169"/>
        <end position="1191"/>
    </location>
</feature>
<dbReference type="InterPro" id="IPR001046">
    <property type="entry name" value="NRAMP_fam"/>
</dbReference>
<keyword evidence="5 7" id="KW-0472">Membrane</keyword>
<dbReference type="GO" id="GO:0005886">
    <property type="term" value="C:plasma membrane"/>
    <property type="evidence" value="ECO:0007669"/>
    <property type="project" value="TreeGrafter"/>
</dbReference>
<evidence type="ECO:0000256" key="4">
    <source>
        <dbReference type="ARBA" id="ARBA00022989"/>
    </source>
</evidence>
<dbReference type="Proteomes" id="UP001178507">
    <property type="component" value="Unassembled WGS sequence"/>
</dbReference>
<feature type="transmembrane region" description="Helical" evidence="7">
    <location>
        <begin position="454"/>
        <end position="473"/>
    </location>
</feature>
<dbReference type="PROSITE" id="PS51781">
    <property type="entry name" value="SH3B"/>
    <property type="match status" value="1"/>
</dbReference>
<evidence type="ECO:0000256" key="6">
    <source>
        <dbReference type="SAM" id="Coils"/>
    </source>
</evidence>
<proteinExistence type="predicted"/>
<dbReference type="GO" id="GO:0015086">
    <property type="term" value="F:cadmium ion transmembrane transporter activity"/>
    <property type="evidence" value="ECO:0007669"/>
    <property type="project" value="TreeGrafter"/>
</dbReference>
<protein>
    <recommendedName>
        <fullName evidence="8">SH3b domain-containing protein</fullName>
    </recommendedName>
</protein>
<feature type="coiled-coil region" evidence="6">
    <location>
        <begin position="150"/>
        <end position="177"/>
    </location>
</feature>
<dbReference type="Gene3D" id="2.30.30.40">
    <property type="entry name" value="SH3 Domains"/>
    <property type="match status" value="1"/>
</dbReference>
<feature type="transmembrane region" description="Helical" evidence="7">
    <location>
        <begin position="866"/>
        <end position="885"/>
    </location>
</feature>
<feature type="transmembrane region" description="Helical" evidence="7">
    <location>
        <begin position="806"/>
        <end position="831"/>
    </location>
</feature>
<evidence type="ECO:0000313" key="10">
    <source>
        <dbReference type="Proteomes" id="UP001178507"/>
    </source>
</evidence>
<feature type="transmembrane region" description="Helical" evidence="7">
    <location>
        <begin position="507"/>
        <end position="532"/>
    </location>
</feature>
<dbReference type="SMART" id="SM00287">
    <property type="entry name" value="SH3b"/>
    <property type="match status" value="1"/>
</dbReference>
<feature type="transmembrane region" description="Helical" evidence="7">
    <location>
        <begin position="837"/>
        <end position="859"/>
    </location>
</feature>
<feature type="domain" description="SH3b" evidence="8">
    <location>
        <begin position="10"/>
        <end position="73"/>
    </location>
</feature>
<comment type="caution">
    <text evidence="9">The sequence shown here is derived from an EMBL/GenBank/DDBJ whole genome shotgun (WGS) entry which is preliminary data.</text>
</comment>
<feature type="transmembrane region" description="Helical" evidence="7">
    <location>
        <begin position="764"/>
        <end position="786"/>
    </location>
</feature>
<keyword evidence="3 7" id="KW-0812">Transmembrane</keyword>
<accession>A0AA36I9Y5</accession>
<reference evidence="9" key="1">
    <citation type="submission" date="2023-08" db="EMBL/GenBank/DDBJ databases">
        <authorList>
            <person name="Chen Y."/>
            <person name="Shah S."/>
            <person name="Dougan E. K."/>
            <person name="Thang M."/>
            <person name="Chan C."/>
        </authorList>
    </citation>
    <scope>NUCLEOTIDE SEQUENCE</scope>
</reference>
<keyword evidence="4 7" id="KW-1133">Transmembrane helix</keyword>
<feature type="transmembrane region" description="Helical" evidence="7">
    <location>
        <begin position="905"/>
        <end position="924"/>
    </location>
</feature>
<evidence type="ECO:0000256" key="5">
    <source>
        <dbReference type="ARBA" id="ARBA00023136"/>
    </source>
</evidence>
<keyword evidence="2" id="KW-0813">Transport</keyword>
<feature type="transmembrane region" description="Helical" evidence="7">
    <location>
        <begin position="724"/>
        <end position="744"/>
    </location>
</feature>
<dbReference type="GO" id="GO:0034755">
    <property type="term" value="P:iron ion transmembrane transport"/>
    <property type="evidence" value="ECO:0007669"/>
    <property type="project" value="TreeGrafter"/>
</dbReference>
<dbReference type="EMBL" id="CAUJNA010001015">
    <property type="protein sequence ID" value="CAJ1383452.1"/>
    <property type="molecule type" value="Genomic_DNA"/>
</dbReference>